<feature type="compositionally biased region" description="Basic and acidic residues" evidence="1">
    <location>
        <begin position="308"/>
        <end position="320"/>
    </location>
</feature>
<evidence type="ECO:0000313" key="4">
    <source>
        <dbReference type="RefSeq" id="XP_026682936.1"/>
    </source>
</evidence>
<gene>
    <name evidence="4" type="primary">LOC103514089</name>
</gene>
<protein>
    <submittedName>
        <fullName evidence="4">Uncharacterized protein LOC103514089</fullName>
    </submittedName>
</protein>
<feature type="compositionally biased region" description="Polar residues" evidence="1">
    <location>
        <begin position="50"/>
        <end position="64"/>
    </location>
</feature>
<accession>A0A3Q0J3E5</accession>
<dbReference type="RefSeq" id="XP_026682936.1">
    <property type="nucleotide sequence ID" value="XM_026827135.1"/>
</dbReference>
<dbReference type="GeneID" id="103514089"/>
<dbReference type="KEGG" id="dci:103514089"/>
<keyword evidence="3" id="KW-1185">Reference proteome</keyword>
<dbReference type="Proteomes" id="UP000079169">
    <property type="component" value="Unplaced"/>
</dbReference>
<evidence type="ECO:0000313" key="3">
    <source>
        <dbReference type="Proteomes" id="UP000079169"/>
    </source>
</evidence>
<name>A0A3Q0J3E5_DIACI</name>
<feature type="region of interest" description="Disordered" evidence="1">
    <location>
        <begin position="50"/>
        <end position="69"/>
    </location>
</feature>
<feature type="region of interest" description="Disordered" evidence="1">
    <location>
        <begin position="308"/>
        <end position="340"/>
    </location>
</feature>
<feature type="chain" id="PRO_5018114534" evidence="2">
    <location>
        <begin position="30"/>
        <end position="492"/>
    </location>
</feature>
<dbReference type="PaxDb" id="121845-A0A3Q0J3E5"/>
<organism evidence="3 4">
    <name type="scientific">Diaphorina citri</name>
    <name type="common">Asian citrus psyllid</name>
    <dbReference type="NCBI Taxonomy" id="121845"/>
    <lineage>
        <taxon>Eukaryota</taxon>
        <taxon>Metazoa</taxon>
        <taxon>Ecdysozoa</taxon>
        <taxon>Arthropoda</taxon>
        <taxon>Hexapoda</taxon>
        <taxon>Insecta</taxon>
        <taxon>Pterygota</taxon>
        <taxon>Neoptera</taxon>
        <taxon>Paraneoptera</taxon>
        <taxon>Hemiptera</taxon>
        <taxon>Sternorrhyncha</taxon>
        <taxon>Psylloidea</taxon>
        <taxon>Psyllidae</taxon>
        <taxon>Diaphorininae</taxon>
        <taxon>Diaphorina</taxon>
    </lineage>
</organism>
<dbReference type="AlphaFoldDB" id="A0A3Q0J3E5"/>
<keyword evidence="2" id="KW-0732">Signal</keyword>
<reference evidence="4" key="1">
    <citation type="submission" date="2025-08" db="UniProtKB">
        <authorList>
            <consortium name="RefSeq"/>
        </authorList>
    </citation>
    <scope>IDENTIFICATION</scope>
</reference>
<evidence type="ECO:0000256" key="1">
    <source>
        <dbReference type="SAM" id="MobiDB-lite"/>
    </source>
</evidence>
<proteinExistence type="predicted"/>
<sequence length="492" mass="57837">MLTHVYALFVINNLPILQVLCDGVTIAEANKSPRVTAKIEYGKHYVTRTFSSPSPDHASAQASPQKKKIRIKRIRKTTPETSTNTLTETLCTTTCAEATTAAKRTTIITTTQVEPSVRRSQKYTTNWGRFTTNYKGASVPYNLKLFPKVLEVKHNLTKWWDPRYTEWMNYFTGHTVRTRWIPYTVRIYPFKVFQTQYQLALPGLLNHMIRNYGKLEKETDPPHWMKRKYWELQPQLSEGPPRAYRPHHWYIERNMTCPHPMATNTLTPYTGPPLIEFFDCDNYQHNYHYGYDDSELYSEEARLCEKFGSKGNSDDSDNKRGPRKIVQGNKVYDPDRKSEEEGFSVENLEAMRNLTLLKLEESRKRKNETLLNTVVTKTTKLKRTRKGDVFVNTTLDDEYGAGQHDQRDTEEFESMMVEYMNVDNRQDFYARKQRRRQIRTMCGSLISTIKKKLNTIWWKTFWKLTATTPSRRKRGTTTPWFRVLNTAIDSWY</sequence>
<feature type="signal peptide" evidence="2">
    <location>
        <begin position="1"/>
        <end position="29"/>
    </location>
</feature>
<evidence type="ECO:0000256" key="2">
    <source>
        <dbReference type="SAM" id="SignalP"/>
    </source>
</evidence>